<reference evidence="8" key="1">
    <citation type="journal article" date="2020" name="mSystems">
        <title>Genome- and Community-Level Interaction Insights into Carbon Utilization and Element Cycling Functions of Hydrothermarchaeota in Hydrothermal Sediment.</title>
        <authorList>
            <person name="Zhou Z."/>
            <person name="Liu Y."/>
            <person name="Xu W."/>
            <person name="Pan J."/>
            <person name="Luo Z.H."/>
            <person name="Li M."/>
        </authorList>
    </citation>
    <scope>NUCLEOTIDE SEQUENCE [LARGE SCALE GENOMIC DNA]</scope>
    <source>
        <strain evidence="8">SpSt-70</strain>
    </source>
</reference>
<keyword evidence="8" id="KW-0762">Sugar transport</keyword>
<dbReference type="PROSITE" id="PS51094">
    <property type="entry name" value="PTS_EIIA_TYPE_2"/>
    <property type="match status" value="1"/>
</dbReference>
<dbReference type="Gene3D" id="3.40.930.10">
    <property type="entry name" value="Mannitol-specific EII, Chain A"/>
    <property type="match status" value="1"/>
</dbReference>
<keyword evidence="2" id="KW-0813">Transport</keyword>
<evidence type="ECO:0000256" key="3">
    <source>
        <dbReference type="ARBA" id="ARBA00022490"/>
    </source>
</evidence>
<evidence type="ECO:0000256" key="6">
    <source>
        <dbReference type="ARBA" id="ARBA00022777"/>
    </source>
</evidence>
<evidence type="ECO:0000313" key="8">
    <source>
        <dbReference type="EMBL" id="HGK23692.1"/>
    </source>
</evidence>
<name>A0A7C3PPF3_DICTH</name>
<accession>A0A7C3PPF3</accession>
<dbReference type="GO" id="GO:0016301">
    <property type="term" value="F:kinase activity"/>
    <property type="evidence" value="ECO:0007669"/>
    <property type="project" value="UniProtKB-KW"/>
</dbReference>
<comment type="subcellular location">
    <subcellularLocation>
        <location evidence="1">Cytoplasm</location>
    </subcellularLocation>
</comment>
<dbReference type="AlphaFoldDB" id="A0A7C3PPF3"/>
<feature type="domain" description="PTS EIIA type-2" evidence="7">
    <location>
        <begin position="5"/>
        <end position="148"/>
    </location>
</feature>
<gene>
    <name evidence="8" type="ORF">ENU78_04475</name>
</gene>
<evidence type="ECO:0000256" key="4">
    <source>
        <dbReference type="ARBA" id="ARBA00022679"/>
    </source>
</evidence>
<dbReference type="GO" id="GO:0005737">
    <property type="term" value="C:cytoplasm"/>
    <property type="evidence" value="ECO:0007669"/>
    <property type="project" value="UniProtKB-SubCell"/>
</dbReference>
<evidence type="ECO:0000256" key="2">
    <source>
        <dbReference type="ARBA" id="ARBA00022448"/>
    </source>
</evidence>
<keyword evidence="4" id="KW-0808">Transferase</keyword>
<dbReference type="CDD" id="cd00211">
    <property type="entry name" value="PTS_IIA_fru"/>
    <property type="match status" value="1"/>
</dbReference>
<dbReference type="InterPro" id="IPR002178">
    <property type="entry name" value="PTS_EIIA_type-2_dom"/>
</dbReference>
<proteinExistence type="predicted"/>
<dbReference type="PANTHER" id="PTHR36203">
    <property type="entry name" value="ASCORBATE-SPECIFIC PTS SYSTEM EIIA COMPONENT"/>
    <property type="match status" value="1"/>
</dbReference>
<dbReference type="InterPro" id="IPR051351">
    <property type="entry name" value="Ascorbate-PTS_EIIA_comp"/>
</dbReference>
<dbReference type="SUPFAM" id="SSF55804">
    <property type="entry name" value="Phoshotransferase/anion transport protein"/>
    <property type="match status" value="1"/>
</dbReference>
<comment type="caution">
    <text evidence="8">The sequence shown here is derived from an EMBL/GenBank/DDBJ whole genome shotgun (WGS) entry which is preliminary data.</text>
</comment>
<dbReference type="InterPro" id="IPR016152">
    <property type="entry name" value="PTrfase/Anion_transptr"/>
</dbReference>
<dbReference type="Pfam" id="PF00359">
    <property type="entry name" value="PTS_EIIA_2"/>
    <property type="match status" value="1"/>
</dbReference>
<keyword evidence="6" id="KW-0418">Kinase</keyword>
<organism evidence="8">
    <name type="scientific">Dictyoglomus thermophilum</name>
    <dbReference type="NCBI Taxonomy" id="14"/>
    <lineage>
        <taxon>Bacteria</taxon>
        <taxon>Pseudomonadati</taxon>
        <taxon>Dictyoglomota</taxon>
        <taxon>Dictyoglomia</taxon>
        <taxon>Dictyoglomales</taxon>
        <taxon>Dictyoglomaceae</taxon>
        <taxon>Dictyoglomus</taxon>
    </lineage>
</organism>
<keyword evidence="3" id="KW-0963">Cytoplasm</keyword>
<evidence type="ECO:0000259" key="7">
    <source>
        <dbReference type="PROSITE" id="PS51094"/>
    </source>
</evidence>
<dbReference type="EMBL" id="DTDV01000013">
    <property type="protein sequence ID" value="HGK23692.1"/>
    <property type="molecule type" value="Genomic_DNA"/>
</dbReference>
<keyword evidence="5" id="KW-0598">Phosphotransferase system</keyword>
<protein>
    <submittedName>
        <fullName evidence="8">PTS sugar transporter subunit IIA</fullName>
    </submittedName>
</protein>
<evidence type="ECO:0000256" key="5">
    <source>
        <dbReference type="ARBA" id="ARBA00022683"/>
    </source>
</evidence>
<dbReference type="GO" id="GO:0009401">
    <property type="term" value="P:phosphoenolpyruvate-dependent sugar phosphotransferase system"/>
    <property type="evidence" value="ECO:0007669"/>
    <property type="project" value="UniProtKB-KW"/>
</dbReference>
<dbReference type="RefSeq" id="WP_049751853.1">
    <property type="nucleotide sequence ID" value="NZ_VTFL01000007.1"/>
</dbReference>
<dbReference type="PANTHER" id="PTHR36203:SF5">
    <property type="entry name" value="PTS SYSTEM, EIIA COMPONENT"/>
    <property type="match status" value="1"/>
</dbReference>
<evidence type="ECO:0000256" key="1">
    <source>
        <dbReference type="ARBA" id="ARBA00004496"/>
    </source>
</evidence>
<sequence>MDLKDMISVNRIKVNVEVKNWEESIEKVGELMVKDSCVFPSYVEAMKKVAESLGPYIVITPGVAFPHARPEDGVIKPCFAIITLKDPVNFGNPENDPVKMVIALAAVDNSQHVQALKVLADILSDREVVEKMMCSSTEEELYEYLINYRPREV</sequence>